<evidence type="ECO:0000313" key="1">
    <source>
        <dbReference type="EMBL" id="MEK0189190.1"/>
    </source>
</evidence>
<evidence type="ECO:0000313" key="2">
    <source>
        <dbReference type="Proteomes" id="UP001384579"/>
    </source>
</evidence>
<proteinExistence type="predicted"/>
<accession>A0ABU8YXW9</accession>
<protein>
    <submittedName>
        <fullName evidence="1">Uncharacterized protein</fullName>
    </submittedName>
</protein>
<dbReference type="EMBL" id="JBBLXS010001013">
    <property type="protein sequence ID" value="MEK0189190.1"/>
    <property type="molecule type" value="Genomic_DNA"/>
</dbReference>
<comment type="caution">
    <text evidence="1">The sequence shown here is derived from an EMBL/GenBank/DDBJ whole genome shotgun (WGS) entry which is preliminary data.</text>
</comment>
<feature type="non-terminal residue" evidence="1">
    <location>
        <position position="73"/>
    </location>
</feature>
<dbReference type="RefSeq" id="WP_340523866.1">
    <property type="nucleotide sequence ID" value="NZ_JBBLXS010001013.1"/>
</dbReference>
<dbReference type="Proteomes" id="UP001384579">
    <property type="component" value="Unassembled WGS sequence"/>
</dbReference>
<keyword evidence="2" id="KW-1185">Reference proteome</keyword>
<sequence>MVNKGNQKKGDRLLQIAVGVLASNWMVLPLKAQNTINHGRDTALPSPLYHSTINHGRDTALPSPLYHSTINHG</sequence>
<reference evidence="1 2" key="1">
    <citation type="journal article" date="2020" name="Harmful Algae">
        <title>Molecular and morphological characterization of a novel dihydroanatoxin-a producing Microcoleus species (cyanobacteria) from the Russian River, California, USA.</title>
        <authorList>
            <person name="Conklin K.Y."/>
            <person name="Stancheva R."/>
            <person name="Otten T.G."/>
            <person name="Fadness R."/>
            <person name="Boyer G.L."/>
            <person name="Read B."/>
            <person name="Zhang X."/>
            <person name="Sheath R.G."/>
        </authorList>
    </citation>
    <scope>NUCLEOTIDE SEQUENCE [LARGE SCALE GENOMIC DNA]</scope>
    <source>
        <strain evidence="1 2">PTRS2</strain>
    </source>
</reference>
<gene>
    <name evidence="1" type="ORF">WMG39_30730</name>
</gene>
<organism evidence="1 2">
    <name type="scientific">Microcoleus anatoxicus PTRS2</name>
    <dbReference type="NCBI Taxonomy" id="2705321"/>
    <lineage>
        <taxon>Bacteria</taxon>
        <taxon>Bacillati</taxon>
        <taxon>Cyanobacteriota</taxon>
        <taxon>Cyanophyceae</taxon>
        <taxon>Oscillatoriophycideae</taxon>
        <taxon>Oscillatoriales</taxon>
        <taxon>Microcoleaceae</taxon>
        <taxon>Microcoleus</taxon>
        <taxon>Microcoleus anatoxicus</taxon>
    </lineage>
</organism>
<name>A0ABU8YXW9_9CYAN</name>